<evidence type="ECO:0000313" key="10">
    <source>
        <dbReference type="Proteomes" id="UP001415857"/>
    </source>
</evidence>
<dbReference type="GO" id="GO:0005634">
    <property type="term" value="C:nucleus"/>
    <property type="evidence" value="ECO:0007669"/>
    <property type="project" value="UniProtKB-SubCell"/>
</dbReference>
<dbReference type="Pfam" id="PF00447">
    <property type="entry name" value="HSF_DNA-bind"/>
    <property type="match status" value="1"/>
</dbReference>
<dbReference type="Proteomes" id="UP001415857">
    <property type="component" value="Unassembled WGS sequence"/>
</dbReference>
<dbReference type="FunFam" id="1.10.10.10:FF:000027">
    <property type="entry name" value="Heat shock transcription factor 1"/>
    <property type="match status" value="1"/>
</dbReference>
<dbReference type="PANTHER" id="PTHR10015">
    <property type="entry name" value="HEAT SHOCK TRANSCRIPTION FACTOR"/>
    <property type="match status" value="1"/>
</dbReference>
<accession>A0AAP0WS55</accession>
<reference evidence="9 10" key="1">
    <citation type="journal article" date="2024" name="Plant J.">
        <title>Genome sequences and population genomics reveal climatic adaptation and genomic divergence between two closely related sweetgum species.</title>
        <authorList>
            <person name="Xu W.Q."/>
            <person name="Ren C.Q."/>
            <person name="Zhang X.Y."/>
            <person name="Comes H.P."/>
            <person name="Liu X.H."/>
            <person name="Li Y.G."/>
            <person name="Kettle C.J."/>
            <person name="Jalonen R."/>
            <person name="Gaisberger H."/>
            <person name="Ma Y.Z."/>
            <person name="Qiu Y.X."/>
        </authorList>
    </citation>
    <scope>NUCLEOTIDE SEQUENCE [LARGE SCALE GENOMIC DNA]</scope>
    <source>
        <strain evidence="9">Hangzhou</strain>
    </source>
</reference>
<keyword evidence="5" id="KW-0804">Transcription</keyword>
<name>A0AAP0WS55_LIQFO</name>
<keyword evidence="10" id="KW-1185">Reference proteome</keyword>
<dbReference type="GO" id="GO:0034605">
    <property type="term" value="P:cellular response to heat"/>
    <property type="evidence" value="ECO:0007669"/>
    <property type="project" value="TreeGrafter"/>
</dbReference>
<gene>
    <name evidence="9" type="ORF">L1049_023192</name>
</gene>
<proteinExistence type="inferred from homology"/>
<dbReference type="GO" id="GO:0003700">
    <property type="term" value="F:DNA-binding transcription factor activity"/>
    <property type="evidence" value="ECO:0007669"/>
    <property type="project" value="InterPro"/>
</dbReference>
<dbReference type="InterPro" id="IPR036388">
    <property type="entry name" value="WH-like_DNA-bd_sf"/>
</dbReference>
<sequence length="264" mass="30600">MVENPETDPFISWSVAGNSFIVWNSVKLSNNILPNHFKHNNFYHFLRQVNTYGFKKISKRHEPLCNMVLQGFKKISKRCEYANPWFQRGKKHLLKNIKRKTSPSVETTEIQKEQDTFKLEILKVRQLQETSQNLLATAEEGIRCVECQQNQVSIFLAKALYNTTSIQKLNQQKRKQDGGEIGKKRKMVATQSAESLPNAMDTILGVNCENQVQQEWVTIQSKFPKTSSEEMETSHQRVDCRNQVKEEVATIQSEMRTLPYAVME</sequence>
<keyword evidence="3" id="KW-0346">Stress response</keyword>
<evidence type="ECO:0000256" key="5">
    <source>
        <dbReference type="ARBA" id="ARBA00023163"/>
    </source>
</evidence>
<evidence type="ECO:0000256" key="2">
    <source>
        <dbReference type="ARBA" id="ARBA00023015"/>
    </source>
</evidence>
<dbReference type="PANTHER" id="PTHR10015:SF298">
    <property type="entry name" value="HEAT STRESS TRANSCRIPTION FACTOR A-9"/>
    <property type="match status" value="1"/>
</dbReference>
<keyword evidence="2" id="KW-0805">Transcription regulation</keyword>
<dbReference type="GO" id="GO:0006357">
    <property type="term" value="P:regulation of transcription by RNA polymerase II"/>
    <property type="evidence" value="ECO:0007669"/>
    <property type="project" value="TreeGrafter"/>
</dbReference>
<dbReference type="GO" id="GO:0000978">
    <property type="term" value="F:RNA polymerase II cis-regulatory region sequence-specific DNA binding"/>
    <property type="evidence" value="ECO:0007669"/>
    <property type="project" value="TreeGrafter"/>
</dbReference>
<evidence type="ECO:0000259" key="8">
    <source>
        <dbReference type="SMART" id="SM00415"/>
    </source>
</evidence>
<evidence type="ECO:0000256" key="4">
    <source>
        <dbReference type="ARBA" id="ARBA00023125"/>
    </source>
</evidence>
<dbReference type="InterPro" id="IPR036390">
    <property type="entry name" value="WH_DNA-bd_sf"/>
</dbReference>
<protein>
    <recommendedName>
        <fullName evidence="8">HSF-type DNA-binding domain-containing protein</fullName>
    </recommendedName>
</protein>
<evidence type="ECO:0000256" key="6">
    <source>
        <dbReference type="ARBA" id="ARBA00023242"/>
    </source>
</evidence>
<evidence type="ECO:0000256" key="7">
    <source>
        <dbReference type="RuleBase" id="RU004020"/>
    </source>
</evidence>
<evidence type="ECO:0000256" key="3">
    <source>
        <dbReference type="ARBA" id="ARBA00023016"/>
    </source>
</evidence>
<dbReference type="Gene3D" id="1.10.10.10">
    <property type="entry name" value="Winged helix-like DNA-binding domain superfamily/Winged helix DNA-binding domain"/>
    <property type="match status" value="1"/>
</dbReference>
<dbReference type="InterPro" id="IPR000232">
    <property type="entry name" value="HSF_DNA-bd"/>
</dbReference>
<keyword evidence="4" id="KW-0238">DNA-binding</keyword>
<dbReference type="SUPFAM" id="SSF46785">
    <property type="entry name" value="Winged helix' DNA-binding domain"/>
    <property type="match status" value="1"/>
</dbReference>
<comment type="similarity">
    <text evidence="7">Belongs to the HSF family.</text>
</comment>
<dbReference type="AlphaFoldDB" id="A0AAP0WS55"/>
<evidence type="ECO:0000256" key="1">
    <source>
        <dbReference type="ARBA" id="ARBA00004123"/>
    </source>
</evidence>
<comment type="subcellular location">
    <subcellularLocation>
        <location evidence="1">Nucleus</location>
    </subcellularLocation>
</comment>
<comment type="caution">
    <text evidence="9">The sequence shown here is derived from an EMBL/GenBank/DDBJ whole genome shotgun (WGS) entry which is preliminary data.</text>
</comment>
<dbReference type="EMBL" id="JBBPBK010000011">
    <property type="protein sequence ID" value="KAK9275918.1"/>
    <property type="molecule type" value="Genomic_DNA"/>
</dbReference>
<dbReference type="PRINTS" id="PR00056">
    <property type="entry name" value="HSFDOMAIN"/>
</dbReference>
<dbReference type="SMART" id="SM00415">
    <property type="entry name" value="HSF"/>
    <property type="match status" value="1"/>
</dbReference>
<organism evidence="9 10">
    <name type="scientific">Liquidambar formosana</name>
    <name type="common">Formosan gum</name>
    <dbReference type="NCBI Taxonomy" id="63359"/>
    <lineage>
        <taxon>Eukaryota</taxon>
        <taxon>Viridiplantae</taxon>
        <taxon>Streptophyta</taxon>
        <taxon>Embryophyta</taxon>
        <taxon>Tracheophyta</taxon>
        <taxon>Spermatophyta</taxon>
        <taxon>Magnoliopsida</taxon>
        <taxon>eudicotyledons</taxon>
        <taxon>Gunneridae</taxon>
        <taxon>Pentapetalae</taxon>
        <taxon>Saxifragales</taxon>
        <taxon>Altingiaceae</taxon>
        <taxon>Liquidambar</taxon>
    </lineage>
</organism>
<keyword evidence="6" id="KW-0539">Nucleus</keyword>
<evidence type="ECO:0000313" key="9">
    <source>
        <dbReference type="EMBL" id="KAK9275918.1"/>
    </source>
</evidence>
<feature type="domain" description="HSF-type DNA-binding" evidence="8">
    <location>
        <begin position="1"/>
        <end position="100"/>
    </location>
</feature>